<proteinExistence type="predicted"/>
<dbReference type="AlphaFoldDB" id="A0A1W6N260"/>
<dbReference type="Proteomes" id="UP000193978">
    <property type="component" value="Chromosome"/>
</dbReference>
<protein>
    <recommendedName>
        <fullName evidence="5">DUF4148 domain-containing protein</fullName>
    </recommendedName>
</protein>
<evidence type="ECO:0008006" key="5">
    <source>
        <dbReference type="Google" id="ProtNLM"/>
    </source>
</evidence>
<organism evidence="3 4">
    <name type="scientific">Methylocystis bryophila</name>
    <dbReference type="NCBI Taxonomy" id="655015"/>
    <lineage>
        <taxon>Bacteria</taxon>
        <taxon>Pseudomonadati</taxon>
        <taxon>Pseudomonadota</taxon>
        <taxon>Alphaproteobacteria</taxon>
        <taxon>Hyphomicrobiales</taxon>
        <taxon>Methylocystaceae</taxon>
        <taxon>Methylocystis</taxon>
    </lineage>
</organism>
<sequence length="118" mass="12168">MDFCALAAALALLCAAGPAHAQSPGGAIGEAAEILHLRSAPPPAADFVERARPDQSEYERLAPTDKTNHKKSAAELDALASSLENARTANQRAAQGVHAPGPLGGKKPAKVKLDQQDP</sequence>
<accession>A0A1W6N260</accession>
<dbReference type="EMBL" id="CP019948">
    <property type="protein sequence ID" value="ARN83851.1"/>
    <property type="molecule type" value="Genomic_DNA"/>
</dbReference>
<dbReference type="KEGG" id="mbry:B1812_20655"/>
<feature type="compositionally biased region" description="Basic and acidic residues" evidence="1">
    <location>
        <begin position="50"/>
        <end position="67"/>
    </location>
</feature>
<feature type="signal peptide" evidence="2">
    <location>
        <begin position="1"/>
        <end position="21"/>
    </location>
</feature>
<feature type="chain" id="PRO_5013003945" description="DUF4148 domain-containing protein" evidence="2">
    <location>
        <begin position="22"/>
        <end position="118"/>
    </location>
</feature>
<gene>
    <name evidence="3" type="ORF">B1812_20655</name>
</gene>
<keyword evidence="4" id="KW-1185">Reference proteome</keyword>
<evidence type="ECO:0000313" key="4">
    <source>
        <dbReference type="Proteomes" id="UP000193978"/>
    </source>
</evidence>
<evidence type="ECO:0000313" key="3">
    <source>
        <dbReference type="EMBL" id="ARN83851.1"/>
    </source>
</evidence>
<reference evidence="3 4" key="1">
    <citation type="submission" date="2017-02" db="EMBL/GenBank/DDBJ databases">
        <authorList>
            <person name="Peterson S.W."/>
        </authorList>
    </citation>
    <scope>NUCLEOTIDE SEQUENCE [LARGE SCALE GENOMIC DNA]</scope>
    <source>
        <strain evidence="3 4">S285</strain>
    </source>
</reference>
<name>A0A1W6N260_9HYPH</name>
<dbReference type="OrthoDB" id="8456464at2"/>
<keyword evidence="2" id="KW-0732">Signal</keyword>
<feature type="region of interest" description="Disordered" evidence="1">
    <location>
        <begin position="50"/>
        <end position="118"/>
    </location>
</feature>
<evidence type="ECO:0000256" key="1">
    <source>
        <dbReference type="SAM" id="MobiDB-lite"/>
    </source>
</evidence>
<dbReference type="RefSeq" id="WP_158658893.1">
    <property type="nucleotide sequence ID" value="NZ_AP027149.1"/>
</dbReference>
<feature type="compositionally biased region" description="Low complexity" evidence="1">
    <location>
        <begin position="75"/>
        <end position="86"/>
    </location>
</feature>
<evidence type="ECO:0000256" key="2">
    <source>
        <dbReference type="SAM" id="SignalP"/>
    </source>
</evidence>